<dbReference type="Pfam" id="PF08240">
    <property type="entry name" value="ADH_N"/>
    <property type="match status" value="1"/>
</dbReference>
<dbReference type="AlphaFoldDB" id="A0AAD4Q171"/>
<comment type="caution">
    <text evidence="3">The sequence shown here is derived from an EMBL/GenBank/DDBJ whole genome shotgun (WGS) entry which is preliminary data.</text>
</comment>
<dbReference type="EMBL" id="JAJTJA010000005">
    <property type="protein sequence ID" value="KAH8698399.1"/>
    <property type="molecule type" value="Genomic_DNA"/>
</dbReference>
<dbReference type="InterPro" id="IPR013149">
    <property type="entry name" value="ADH-like_C"/>
</dbReference>
<dbReference type="InterPro" id="IPR011032">
    <property type="entry name" value="GroES-like_sf"/>
</dbReference>
<evidence type="ECO:0000313" key="3">
    <source>
        <dbReference type="EMBL" id="KAH8698399.1"/>
    </source>
</evidence>
<dbReference type="Gene3D" id="3.40.50.720">
    <property type="entry name" value="NAD(P)-binding Rossmann-like Domain"/>
    <property type="match status" value="1"/>
</dbReference>
<gene>
    <name evidence="3" type="ORF">BGW36DRAFT_376006</name>
</gene>
<feature type="domain" description="Alcohol dehydrogenase-like N-terminal" evidence="2">
    <location>
        <begin position="32"/>
        <end position="146"/>
    </location>
</feature>
<feature type="domain" description="Alcohol dehydrogenase-like C-terminal" evidence="1">
    <location>
        <begin position="195"/>
        <end position="331"/>
    </location>
</feature>
<reference evidence="3" key="1">
    <citation type="submission" date="2021-12" db="EMBL/GenBank/DDBJ databases">
        <title>Convergent genome expansion in fungi linked to evolution of root-endophyte symbiosis.</title>
        <authorList>
            <consortium name="DOE Joint Genome Institute"/>
            <person name="Ke Y.-H."/>
            <person name="Bonito G."/>
            <person name="Liao H.-L."/>
            <person name="Looney B."/>
            <person name="Rojas-Flechas A."/>
            <person name="Nash J."/>
            <person name="Hameed K."/>
            <person name="Schadt C."/>
            <person name="Martin F."/>
            <person name="Crous P.W."/>
            <person name="Miettinen O."/>
            <person name="Magnuson J.K."/>
            <person name="Labbe J."/>
            <person name="Jacobson D."/>
            <person name="Doktycz M.J."/>
            <person name="Veneault-Fourrey C."/>
            <person name="Kuo A."/>
            <person name="Mondo S."/>
            <person name="Calhoun S."/>
            <person name="Riley R."/>
            <person name="Ohm R."/>
            <person name="LaButti K."/>
            <person name="Andreopoulos B."/>
            <person name="Pangilinan J."/>
            <person name="Nolan M."/>
            <person name="Tritt A."/>
            <person name="Clum A."/>
            <person name="Lipzen A."/>
            <person name="Daum C."/>
            <person name="Barry K."/>
            <person name="Grigoriev I.V."/>
            <person name="Vilgalys R."/>
        </authorList>
    </citation>
    <scope>NUCLEOTIDE SEQUENCE</scope>
    <source>
        <strain evidence="3">PMI_201</strain>
    </source>
</reference>
<dbReference type="RefSeq" id="XP_046072863.1">
    <property type="nucleotide sequence ID" value="XM_046215833.1"/>
</dbReference>
<dbReference type="CDD" id="cd05188">
    <property type="entry name" value="MDR"/>
    <property type="match status" value="1"/>
</dbReference>
<dbReference type="PANTHER" id="PTHR43677">
    <property type="entry name" value="SHORT-CHAIN DEHYDROGENASE/REDUCTASE"/>
    <property type="match status" value="1"/>
</dbReference>
<protein>
    <submittedName>
        <fullName evidence="3">Isopropanol dehydrogenase</fullName>
    </submittedName>
</protein>
<dbReference type="InterPro" id="IPR013154">
    <property type="entry name" value="ADH-like_N"/>
</dbReference>
<evidence type="ECO:0000313" key="4">
    <source>
        <dbReference type="Proteomes" id="UP001201262"/>
    </source>
</evidence>
<dbReference type="GeneID" id="70246120"/>
<dbReference type="SUPFAM" id="SSF51735">
    <property type="entry name" value="NAD(P)-binding Rossmann-fold domains"/>
    <property type="match status" value="1"/>
</dbReference>
<organism evidence="3 4">
    <name type="scientific">Talaromyces proteolyticus</name>
    <dbReference type="NCBI Taxonomy" id="1131652"/>
    <lineage>
        <taxon>Eukaryota</taxon>
        <taxon>Fungi</taxon>
        <taxon>Dikarya</taxon>
        <taxon>Ascomycota</taxon>
        <taxon>Pezizomycotina</taxon>
        <taxon>Eurotiomycetes</taxon>
        <taxon>Eurotiomycetidae</taxon>
        <taxon>Eurotiales</taxon>
        <taxon>Trichocomaceae</taxon>
        <taxon>Talaromyces</taxon>
        <taxon>Talaromyces sect. Bacilispori</taxon>
    </lineage>
</organism>
<dbReference type="Pfam" id="PF00107">
    <property type="entry name" value="ADH_zinc_N"/>
    <property type="match status" value="1"/>
</dbReference>
<dbReference type="PANTHER" id="PTHR43677:SF4">
    <property type="entry name" value="QUINONE OXIDOREDUCTASE-LIKE PROTEIN 2"/>
    <property type="match status" value="1"/>
</dbReference>
<dbReference type="Gene3D" id="3.90.180.10">
    <property type="entry name" value="Medium-chain alcohol dehydrogenases, catalytic domain"/>
    <property type="match status" value="1"/>
</dbReference>
<keyword evidence="4" id="KW-1185">Reference proteome</keyword>
<dbReference type="SUPFAM" id="SSF50129">
    <property type="entry name" value="GroES-like"/>
    <property type="match status" value="1"/>
</dbReference>
<sequence length="375" mass="40295">MATANENMKALVLHQRDQPMALETVRRPGAKAGEAVVRILAADIVPYMLEVLNGSRPYPLSLPMTPGNTAIGRIFEVGPDAVHLTPGQLVFCDITIRARDNPSVTILFGIHGGGYPAAKKLMDGEWRNATYAEYTRFPLENLFPLNEDLLLNQFHYTINDICIMPVFLVPFGGLSEVDVKPGEIVIVAPATGRYGGAAVGVALAMGATVIAAGRNKAALEALEKIHASSYRLKTVVLTDDLESNIEIFRQAAGKPDGADVFLDLSPPAAKGSSLLSSAVKAVRAKGRCVIMGGMPSPIDVPYLDVMFKSIRLQGRFMYDRSHIEQLIQMVESGLLPLGEKAGVHTTEEFDLASVNEALHAAGMLSGWGAHVVLKP</sequence>
<evidence type="ECO:0000259" key="1">
    <source>
        <dbReference type="Pfam" id="PF00107"/>
    </source>
</evidence>
<dbReference type="Proteomes" id="UP001201262">
    <property type="component" value="Unassembled WGS sequence"/>
</dbReference>
<dbReference type="GO" id="GO:0005739">
    <property type="term" value="C:mitochondrion"/>
    <property type="evidence" value="ECO:0007669"/>
    <property type="project" value="TreeGrafter"/>
</dbReference>
<dbReference type="InterPro" id="IPR036291">
    <property type="entry name" value="NAD(P)-bd_dom_sf"/>
</dbReference>
<name>A0AAD4Q171_9EURO</name>
<evidence type="ECO:0000259" key="2">
    <source>
        <dbReference type="Pfam" id="PF08240"/>
    </source>
</evidence>
<dbReference type="InterPro" id="IPR051397">
    <property type="entry name" value="Zn-ADH-like_protein"/>
</dbReference>
<proteinExistence type="predicted"/>
<dbReference type="GO" id="GO:0016491">
    <property type="term" value="F:oxidoreductase activity"/>
    <property type="evidence" value="ECO:0007669"/>
    <property type="project" value="TreeGrafter"/>
</dbReference>
<accession>A0AAD4Q171</accession>